<name>A0A5F9C3R5_RABIT</name>
<dbReference type="EMBL" id="AAGW02037427">
    <property type="status" value="NOT_ANNOTATED_CDS"/>
    <property type="molecule type" value="Genomic_DNA"/>
</dbReference>
<organism evidence="2 3">
    <name type="scientific">Oryctolagus cuniculus</name>
    <name type="common">Rabbit</name>
    <dbReference type="NCBI Taxonomy" id="9986"/>
    <lineage>
        <taxon>Eukaryota</taxon>
        <taxon>Metazoa</taxon>
        <taxon>Chordata</taxon>
        <taxon>Craniata</taxon>
        <taxon>Vertebrata</taxon>
        <taxon>Euteleostomi</taxon>
        <taxon>Mammalia</taxon>
        <taxon>Eutheria</taxon>
        <taxon>Euarchontoglires</taxon>
        <taxon>Glires</taxon>
        <taxon>Lagomorpha</taxon>
        <taxon>Leporidae</taxon>
        <taxon>Oryctolagus</taxon>
    </lineage>
</organism>
<evidence type="ECO:0000313" key="3">
    <source>
        <dbReference type="Proteomes" id="UP000001811"/>
    </source>
</evidence>
<reference evidence="2" key="3">
    <citation type="submission" date="2025-09" db="UniProtKB">
        <authorList>
            <consortium name="Ensembl"/>
        </authorList>
    </citation>
    <scope>IDENTIFICATION</scope>
    <source>
        <strain evidence="2">Thorbecke</strain>
    </source>
</reference>
<dbReference type="EMBL" id="AAGW02037428">
    <property type="status" value="NOT_ANNOTATED_CDS"/>
    <property type="molecule type" value="Genomic_DNA"/>
</dbReference>
<dbReference type="EMBL" id="AAGW02037425">
    <property type="status" value="NOT_ANNOTATED_CDS"/>
    <property type="molecule type" value="Genomic_DNA"/>
</dbReference>
<evidence type="ECO:0000313" key="2">
    <source>
        <dbReference type="Ensembl" id="ENSOCUP00000028446.1"/>
    </source>
</evidence>
<dbReference type="Proteomes" id="UP000001811">
    <property type="component" value="Chromosome 1"/>
</dbReference>
<dbReference type="EMBL" id="AAGW02037424">
    <property type="status" value="NOT_ANNOTATED_CDS"/>
    <property type="molecule type" value="Genomic_DNA"/>
</dbReference>
<reference evidence="2 3" key="1">
    <citation type="journal article" date="2011" name="Nature">
        <title>A high-resolution map of human evolutionary constraint using 29 mammals.</title>
        <authorList>
            <person name="Lindblad-Toh K."/>
            <person name="Garber M."/>
            <person name="Zuk O."/>
            <person name="Lin M.F."/>
            <person name="Parker B.J."/>
            <person name="Washietl S."/>
            <person name="Kheradpour P."/>
            <person name="Ernst J."/>
            <person name="Jordan G."/>
            <person name="Mauceli E."/>
            <person name="Ward L.D."/>
            <person name="Lowe C.B."/>
            <person name="Holloway A.K."/>
            <person name="Clamp M."/>
            <person name="Gnerre S."/>
            <person name="Alfoldi J."/>
            <person name="Beal K."/>
            <person name="Chang J."/>
            <person name="Clawson H."/>
            <person name="Cuff J."/>
            <person name="Di Palma F."/>
            <person name="Fitzgerald S."/>
            <person name="Flicek P."/>
            <person name="Guttman M."/>
            <person name="Hubisz M.J."/>
            <person name="Jaffe D.B."/>
            <person name="Jungreis I."/>
            <person name="Kent W.J."/>
            <person name="Kostka D."/>
            <person name="Lara M."/>
            <person name="Martins A.L."/>
            <person name="Massingham T."/>
            <person name="Moltke I."/>
            <person name="Raney B.J."/>
            <person name="Rasmussen M.D."/>
            <person name="Robinson J."/>
            <person name="Stark A."/>
            <person name="Vilella A.J."/>
            <person name="Wen J."/>
            <person name="Xie X."/>
            <person name="Zody M.C."/>
            <person name="Baldwin J."/>
            <person name="Bloom T."/>
            <person name="Chin C.W."/>
            <person name="Heiman D."/>
            <person name="Nicol R."/>
            <person name="Nusbaum C."/>
            <person name="Young S."/>
            <person name="Wilkinson J."/>
            <person name="Worley K.C."/>
            <person name="Kovar C.L."/>
            <person name="Muzny D.M."/>
            <person name="Gibbs R.A."/>
            <person name="Cree A."/>
            <person name="Dihn H.H."/>
            <person name="Fowler G."/>
            <person name="Jhangiani S."/>
            <person name="Joshi V."/>
            <person name="Lee S."/>
            <person name="Lewis L.R."/>
            <person name="Nazareth L.V."/>
            <person name="Okwuonu G."/>
            <person name="Santibanez J."/>
            <person name="Warren W.C."/>
            <person name="Mardis E.R."/>
            <person name="Weinstock G.M."/>
            <person name="Wilson R.K."/>
            <person name="Delehaunty K."/>
            <person name="Dooling D."/>
            <person name="Fronik C."/>
            <person name="Fulton L."/>
            <person name="Fulton B."/>
            <person name="Graves T."/>
            <person name="Minx P."/>
            <person name="Sodergren E."/>
            <person name="Birney E."/>
            <person name="Margulies E.H."/>
            <person name="Herrero J."/>
            <person name="Green E.D."/>
            <person name="Haussler D."/>
            <person name="Siepel A."/>
            <person name="Goldman N."/>
            <person name="Pollard K.S."/>
            <person name="Pedersen J.S."/>
            <person name="Lander E.S."/>
            <person name="Kellis M."/>
        </authorList>
    </citation>
    <scope>NUCLEOTIDE SEQUENCE [LARGE SCALE GENOMIC DNA]</scope>
    <source>
        <strain evidence="2 3">Thorbecke inbred</strain>
    </source>
</reference>
<evidence type="ECO:0000256" key="1">
    <source>
        <dbReference type="SAM" id="Phobius"/>
    </source>
</evidence>
<dbReference type="Bgee" id="ENSOCUG00000014291">
    <property type="expression patterns" value="Expressed in liver and 15 other cell types or tissues"/>
</dbReference>
<dbReference type="EMBL" id="AAGW02037432">
    <property type="status" value="NOT_ANNOTATED_CDS"/>
    <property type="molecule type" value="Genomic_DNA"/>
</dbReference>
<accession>A0A5F9C3R5</accession>
<keyword evidence="1" id="KW-1133">Transmembrane helix</keyword>
<keyword evidence="1" id="KW-0812">Transmembrane</keyword>
<dbReference type="EMBL" id="AAGW02037431">
    <property type="status" value="NOT_ANNOTATED_CDS"/>
    <property type="molecule type" value="Genomic_DNA"/>
</dbReference>
<dbReference type="Ensembl" id="ENSOCUT00000036592.1">
    <property type="protein sequence ID" value="ENSOCUP00000028446.1"/>
    <property type="gene ID" value="ENSOCUG00000014291.4"/>
</dbReference>
<dbReference type="EMBL" id="AAGW02037426">
    <property type="status" value="NOT_ANNOTATED_CDS"/>
    <property type="molecule type" value="Genomic_DNA"/>
</dbReference>
<sequence>MLRYSYFCRICKEFPSCWLEFGMLNLGVWPKKIHSTAEVHNDYEAQGQSDQTGAQELHKSQDRDSEAMTELHIPVMVDEVVRCLAPQKGQNSVRLHGCLPMCPSFCTCCQNFFPQQHCFFCHLKSVLIFFHNSLQMLLLCYVIFYRSF</sequence>
<dbReference type="GeneTree" id="ENSGT00390000014756"/>
<reference evidence="2" key="2">
    <citation type="submission" date="2025-08" db="UniProtKB">
        <authorList>
            <consortium name="Ensembl"/>
        </authorList>
    </citation>
    <scope>IDENTIFICATION</scope>
    <source>
        <strain evidence="2">Thorbecke</strain>
    </source>
</reference>
<proteinExistence type="predicted"/>
<feature type="transmembrane region" description="Helical" evidence="1">
    <location>
        <begin position="126"/>
        <end position="145"/>
    </location>
</feature>
<dbReference type="EMBL" id="AAGW02037430">
    <property type="status" value="NOT_ANNOTATED_CDS"/>
    <property type="molecule type" value="Genomic_DNA"/>
</dbReference>
<dbReference type="EMBL" id="AAGW02037433">
    <property type="status" value="NOT_ANNOTATED_CDS"/>
    <property type="molecule type" value="Genomic_DNA"/>
</dbReference>
<gene>
    <name evidence="2" type="primary">METTL15</name>
</gene>
<keyword evidence="1" id="KW-0472">Membrane</keyword>
<protein>
    <submittedName>
        <fullName evidence="2">Methyltransferase 15, mitochondrial 12S rRNA N4-cytidine</fullName>
    </submittedName>
</protein>
<dbReference type="AlphaFoldDB" id="A0A5F9C3R5"/>
<dbReference type="EMBL" id="AAGW02037429">
    <property type="status" value="NOT_ANNOTATED_CDS"/>
    <property type="molecule type" value="Genomic_DNA"/>
</dbReference>
<keyword evidence="3" id="KW-1185">Reference proteome</keyword>